<evidence type="ECO:0000256" key="1">
    <source>
        <dbReference type="SAM" id="MobiDB-lite"/>
    </source>
</evidence>
<proteinExistence type="predicted"/>
<dbReference type="AlphaFoldDB" id="A0A2I0IRU1"/>
<gene>
    <name evidence="2" type="ORF">CRG98_032891</name>
</gene>
<dbReference type="EMBL" id="PGOL01002594">
    <property type="protein sequence ID" value="PKI46715.1"/>
    <property type="molecule type" value="Genomic_DNA"/>
</dbReference>
<reference evidence="2 3" key="1">
    <citation type="submission" date="2017-11" db="EMBL/GenBank/DDBJ databases">
        <title>De-novo sequencing of pomegranate (Punica granatum L.) genome.</title>
        <authorList>
            <person name="Akparov Z."/>
            <person name="Amiraslanov A."/>
            <person name="Hajiyeva S."/>
            <person name="Abbasov M."/>
            <person name="Kaur K."/>
            <person name="Hamwieh A."/>
            <person name="Solovyev V."/>
            <person name="Salamov A."/>
            <person name="Braich B."/>
            <person name="Kosarev P."/>
            <person name="Mahmoud A."/>
            <person name="Hajiyev E."/>
            <person name="Babayeva S."/>
            <person name="Izzatullayeva V."/>
            <person name="Mammadov A."/>
            <person name="Mammadov A."/>
            <person name="Sharifova S."/>
            <person name="Ojaghi J."/>
            <person name="Eynullazada K."/>
            <person name="Bayramov B."/>
            <person name="Abdulazimova A."/>
            <person name="Shahmuradov I."/>
        </authorList>
    </citation>
    <scope>NUCLEOTIDE SEQUENCE [LARGE SCALE GENOMIC DNA]</scope>
    <source>
        <strain evidence="3">cv. AG2017</strain>
        <tissue evidence="2">Leaf</tissue>
    </source>
</reference>
<feature type="region of interest" description="Disordered" evidence="1">
    <location>
        <begin position="61"/>
        <end position="90"/>
    </location>
</feature>
<accession>A0A2I0IRU1</accession>
<name>A0A2I0IRU1_PUNGR</name>
<comment type="caution">
    <text evidence="2">The sequence shown here is derived from an EMBL/GenBank/DDBJ whole genome shotgun (WGS) entry which is preliminary data.</text>
</comment>
<sequence length="129" mass="15388">MDEENIHEIPRGLTLVQAQFLGFQQRQDELSAWLDQLIHIVERMALARAAPLRARRVPRRNVRVEDEADREDELLEEEEHPAPRREQRGIGNNLKLKIPQFKGTSFPEEYLEWVQRVDKVFEYYEYSEA</sequence>
<dbReference type="Proteomes" id="UP000233551">
    <property type="component" value="Unassembled WGS sequence"/>
</dbReference>
<evidence type="ECO:0000313" key="3">
    <source>
        <dbReference type="Proteomes" id="UP000233551"/>
    </source>
</evidence>
<keyword evidence="3" id="KW-1185">Reference proteome</keyword>
<evidence type="ECO:0000313" key="2">
    <source>
        <dbReference type="EMBL" id="PKI46715.1"/>
    </source>
</evidence>
<organism evidence="2 3">
    <name type="scientific">Punica granatum</name>
    <name type="common">Pomegranate</name>
    <dbReference type="NCBI Taxonomy" id="22663"/>
    <lineage>
        <taxon>Eukaryota</taxon>
        <taxon>Viridiplantae</taxon>
        <taxon>Streptophyta</taxon>
        <taxon>Embryophyta</taxon>
        <taxon>Tracheophyta</taxon>
        <taxon>Spermatophyta</taxon>
        <taxon>Magnoliopsida</taxon>
        <taxon>eudicotyledons</taxon>
        <taxon>Gunneridae</taxon>
        <taxon>Pentapetalae</taxon>
        <taxon>rosids</taxon>
        <taxon>malvids</taxon>
        <taxon>Myrtales</taxon>
        <taxon>Lythraceae</taxon>
        <taxon>Punica</taxon>
    </lineage>
</organism>
<feature type="compositionally biased region" description="Acidic residues" evidence="1">
    <location>
        <begin position="66"/>
        <end position="79"/>
    </location>
</feature>
<protein>
    <submittedName>
        <fullName evidence="2">Uncharacterized protein</fullName>
    </submittedName>
</protein>